<accession>G0SB05</accession>
<evidence type="ECO:0000313" key="3">
    <source>
        <dbReference type="Proteomes" id="UP000008066"/>
    </source>
</evidence>
<protein>
    <submittedName>
        <fullName evidence="2">Uncharacterized protein</fullName>
    </submittedName>
</protein>
<proteinExistence type="predicted"/>
<dbReference type="AlphaFoldDB" id="G0SB05"/>
<organism evidence="3">
    <name type="scientific">Chaetomium thermophilum (strain DSM 1495 / CBS 144.50 / IMI 039719)</name>
    <name type="common">Thermochaetoides thermophila</name>
    <dbReference type="NCBI Taxonomy" id="759272"/>
    <lineage>
        <taxon>Eukaryota</taxon>
        <taxon>Fungi</taxon>
        <taxon>Dikarya</taxon>
        <taxon>Ascomycota</taxon>
        <taxon>Pezizomycotina</taxon>
        <taxon>Sordariomycetes</taxon>
        <taxon>Sordariomycetidae</taxon>
        <taxon>Sordariales</taxon>
        <taxon>Chaetomiaceae</taxon>
        <taxon>Thermochaetoides</taxon>
    </lineage>
</organism>
<dbReference type="GeneID" id="18258882"/>
<feature type="region of interest" description="Disordered" evidence="1">
    <location>
        <begin position="87"/>
        <end position="110"/>
    </location>
</feature>
<dbReference type="HOGENOM" id="CLU_2170784_0_0_1"/>
<evidence type="ECO:0000256" key="1">
    <source>
        <dbReference type="SAM" id="MobiDB-lite"/>
    </source>
</evidence>
<name>G0SB05_CHATD</name>
<gene>
    <name evidence="2" type="ORF">CTHT_0048440</name>
</gene>
<keyword evidence="3" id="KW-1185">Reference proteome</keyword>
<evidence type="ECO:0000313" key="2">
    <source>
        <dbReference type="EMBL" id="EGS19385.1"/>
    </source>
</evidence>
<dbReference type="Proteomes" id="UP000008066">
    <property type="component" value="Unassembled WGS sequence"/>
</dbReference>
<dbReference type="EMBL" id="GL988044">
    <property type="protein sequence ID" value="EGS19385.1"/>
    <property type="molecule type" value="Genomic_DNA"/>
</dbReference>
<dbReference type="RefSeq" id="XP_006695207.1">
    <property type="nucleotide sequence ID" value="XM_006695144.1"/>
</dbReference>
<feature type="compositionally biased region" description="Basic residues" evidence="1">
    <location>
        <begin position="94"/>
        <end position="110"/>
    </location>
</feature>
<sequence>MIQLLQLTLTLLTLTLLILLVRAIYHSWKRIKTEAKAQLHDRHPNFHISRDGACLNLKEKGTEAYHDKTQKWVVKALDAAAETWAAEKEEGKTSKRRKLLGKLKHGAAKD</sequence>
<dbReference type="KEGG" id="cthr:CTHT_0048440"/>
<reference evidence="2 3" key="1">
    <citation type="journal article" date="2011" name="Cell">
        <title>Insight into structure and assembly of the nuclear pore complex by utilizing the genome of a eukaryotic thermophile.</title>
        <authorList>
            <person name="Amlacher S."/>
            <person name="Sarges P."/>
            <person name="Flemming D."/>
            <person name="van Noort V."/>
            <person name="Kunze R."/>
            <person name="Devos D.P."/>
            <person name="Arumugam M."/>
            <person name="Bork P."/>
            <person name="Hurt E."/>
        </authorList>
    </citation>
    <scope>NUCLEOTIDE SEQUENCE [LARGE SCALE GENOMIC DNA]</scope>
    <source>
        <strain evidence="3">DSM 1495 / CBS 144.50 / IMI 039719</strain>
    </source>
</reference>